<evidence type="ECO:0000313" key="4">
    <source>
        <dbReference type="EMBL" id="NJB71506.1"/>
    </source>
</evidence>
<dbReference type="InterPro" id="IPR000863">
    <property type="entry name" value="Sulfotransferase_dom"/>
</dbReference>
<organism evidence="4 5">
    <name type="scientific">Saonia flava</name>
    <dbReference type="NCBI Taxonomy" id="523696"/>
    <lineage>
        <taxon>Bacteria</taxon>
        <taxon>Pseudomonadati</taxon>
        <taxon>Bacteroidota</taxon>
        <taxon>Flavobacteriia</taxon>
        <taxon>Flavobacteriales</taxon>
        <taxon>Flavobacteriaceae</taxon>
        <taxon>Saonia</taxon>
    </lineage>
</organism>
<accession>A0A846QR60</accession>
<evidence type="ECO:0000256" key="1">
    <source>
        <dbReference type="ARBA" id="ARBA00022679"/>
    </source>
</evidence>
<name>A0A846QR60_9FLAO</name>
<keyword evidence="5" id="KW-1185">Reference proteome</keyword>
<dbReference type="GO" id="GO:0008146">
    <property type="term" value="F:sulfotransferase activity"/>
    <property type="evidence" value="ECO:0007669"/>
    <property type="project" value="InterPro"/>
</dbReference>
<dbReference type="PANTHER" id="PTHR10605:SF56">
    <property type="entry name" value="BIFUNCTIONAL HEPARAN SULFATE N-DEACETYLASE_N-SULFOTRANSFERASE"/>
    <property type="match status" value="1"/>
</dbReference>
<dbReference type="PANTHER" id="PTHR10605">
    <property type="entry name" value="HEPARAN SULFATE SULFOTRANSFERASE"/>
    <property type="match status" value="1"/>
</dbReference>
<dbReference type="AlphaFoldDB" id="A0A846QR60"/>
<sequence length="290" mass="33038">MDLDFLLIGAQKCATTWIYHCLNEHPELYVGGGKNETYYFGGKTFDQKGLDWFEGLFSDASTYQKLGSASVDYIWDVASIELARKQYPDIKIIAALRNPVERTISAFFWLMRKNIIEDGSLEDGIRKAIDDYKSGSDTIYSELIRRSLYTDAIIELHENFEKDNIRLILFDDIQNTPKTVLHGIYSFLGVSPGYMPSSLKRKPKGNSYSSTLVYLERKMPVNKFATKVLNGISELIKISSKTKSPQLNSGLTQELSDIYKGPFGRLYNWLEENGSNDNMAIKKAKKSWNL</sequence>
<dbReference type="Proteomes" id="UP000590442">
    <property type="component" value="Unassembled WGS sequence"/>
</dbReference>
<gene>
    <name evidence="4" type="ORF">GGR42_001968</name>
</gene>
<keyword evidence="1" id="KW-0808">Transferase</keyword>
<keyword evidence="2" id="KW-0325">Glycoprotein</keyword>
<dbReference type="SUPFAM" id="SSF52540">
    <property type="entry name" value="P-loop containing nucleoside triphosphate hydrolases"/>
    <property type="match status" value="1"/>
</dbReference>
<dbReference type="RefSeq" id="WP_167963339.1">
    <property type="nucleotide sequence ID" value="NZ_JAATJJ010000001.1"/>
</dbReference>
<dbReference type="Gene3D" id="3.40.50.300">
    <property type="entry name" value="P-loop containing nucleotide triphosphate hydrolases"/>
    <property type="match status" value="1"/>
</dbReference>
<protein>
    <recommendedName>
        <fullName evidence="3">Sulfotransferase domain-containing protein</fullName>
    </recommendedName>
</protein>
<feature type="domain" description="Sulfotransferase" evidence="3">
    <location>
        <begin position="4"/>
        <end position="191"/>
    </location>
</feature>
<dbReference type="InterPro" id="IPR037359">
    <property type="entry name" value="NST/OST"/>
</dbReference>
<reference evidence="4 5" key="1">
    <citation type="submission" date="2020-03" db="EMBL/GenBank/DDBJ databases">
        <title>Genomic Encyclopedia of Type Strains, Phase IV (KMG-IV): sequencing the most valuable type-strain genomes for metagenomic binning, comparative biology and taxonomic classification.</title>
        <authorList>
            <person name="Goeker M."/>
        </authorList>
    </citation>
    <scope>NUCLEOTIDE SEQUENCE [LARGE SCALE GENOMIC DNA]</scope>
    <source>
        <strain evidence="4 5">DSM 29762</strain>
    </source>
</reference>
<evidence type="ECO:0000256" key="2">
    <source>
        <dbReference type="ARBA" id="ARBA00023180"/>
    </source>
</evidence>
<evidence type="ECO:0000313" key="5">
    <source>
        <dbReference type="Proteomes" id="UP000590442"/>
    </source>
</evidence>
<dbReference type="InterPro" id="IPR027417">
    <property type="entry name" value="P-loop_NTPase"/>
</dbReference>
<proteinExistence type="predicted"/>
<comment type="caution">
    <text evidence="4">The sequence shown here is derived from an EMBL/GenBank/DDBJ whole genome shotgun (WGS) entry which is preliminary data.</text>
</comment>
<evidence type="ECO:0000259" key="3">
    <source>
        <dbReference type="Pfam" id="PF00685"/>
    </source>
</evidence>
<dbReference type="EMBL" id="JAATJJ010000001">
    <property type="protein sequence ID" value="NJB71506.1"/>
    <property type="molecule type" value="Genomic_DNA"/>
</dbReference>
<dbReference type="Pfam" id="PF00685">
    <property type="entry name" value="Sulfotransfer_1"/>
    <property type="match status" value="1"/>
</dbReference>